<comment type="similarity">
    <text evidence="2">Belongs to the methyl-accepting chemotaxis (MCP) protein family.</text>
</comment>
<dbReference type="GO" id="GO:0005886">
    <property type="term" value="C:plasma membrane"/>
    <property type="evidence" value="ECO:0007669"/>
    <property type="project" value="TreeGrafter"/>
</dbReference>
<evidence type="ECO:0000256" key="2">
    <source>
        <dbReference type="ARBA" id="ARBA00029447"/>
    </source>
</evidence>
<feature type="transmembrane region" description="Helical" evidence="4">
    <location>
        <begin position="49"/>
        <end position="68"/>
    </location>
</feature>
<reference evidence="6 7" key="1">
    <citation type="submission" date="2019-11" db="EMBL/GenBank/DDBJ databases">
        <authorList>
            <person name="Holert J."/>
        </authorList>
    </citation>
    <scope>NUCLEOTIDE SEQUENCE [LARGE SCALE GENOMIC DNA]</scope>
    <source>
        <strain evidence="6">SB11_3</strain>
    </source>
</reference>
<protein>
    <submittedName>
        <fullName evidence="6">Methyl-accepting chemotaxis protein IV</fullName>
    </submittedName>
</protein>
<dbReference type="OrthoDB" id="9765776at2"/>
<feature type="transmembrane region" description="Helical" evidence="4">
    <location>
        <begin position="24"/>
        <end position="43"/>
    </location>
</feature>
<dbReference type="GO" id="GO:0007165">
    <property type="term" value="P:signal transduction"/>
    <property type="evidence" value="ECO:0007669"/>
    <property type="project" value="UniProtKB-KW"/>
</dbReference>
<dbReference type="Gene3D" id="1.10.287.950">
    <property type="entry name" value="Methyl-accepting chemotaxis protein"/>
    <property type="match status" value="1"/>
</dbReference>
<proteinExistence type="inferred from homology"/>
<dbReference type="PANTHER" id="PTHR43531:SF11">
    <property type="entry name" value="METHYL-ACCEPTING CHEMOTAXIS PROTEIN 3"/>
    <property type="match status" value="1"/>
</dbReference>
<gene>
    <name evidence="6" type="primary">tap</name>
    <name evidence="6" type="ORF">OPDIPICF_04539</name>
</gene>
<feature type="domain" description="Methyl-accepting transducer" evidence="5">
    <location>
        <begin position="191"/>
        <end position="427"/>
    </location>
</feature>
<dbReference type="PROSITE" id="PS50111">
    <property type="entry name" value="CHEMOTAXIS_TRANSDUC_2"/>
    <property type="match status" value="1"/>
</dbReference>
<evidence type="ECO:0000313" key="7">
    <source>
        <dbReference type="Proteomes" id="UP000441399"/>
    </source>
</evidence>
<feature type="transmembrane region" description="Helical" evidence="4">
    <location>
        <begin position="75"/>
        <end position="94"/>
    </location>
</feature>
<dbReference type="SUPFAM" id="SSF58104">
    <property type="entry name" value="Methyl-accepting chemotaxis protein (MCP) signaling domain"/>
    <property type="match status" value="1"/>
</dbReference>
<dbReference type="SMART" id="SM00283">
    <property type="entry name" value="MA"/>
    <property type="match status" value="1"/>
</dbReference>
<keyword evidence="4" id="KW-0812">Transmembrane</keyword>
<keyword evidence="4" id="KW-1133">Transmembrane helix</keyword>
<accession>A0A5S9PHK9</accession>
<dbReference type="Pfam" id="PF00015">
    <property type="entry name" value="MCPsignal"/>
    <property type="match status" value="1"/>
</dbReference>
<name>A0A5S9PHK9_9GAMM</name>
<evidence type="ECO:0000259" key="5">
    <source>
        <dbReference type="PROSITE" id="PS50111"/>
    </source>
</evidence>
<dbReference type="PANTHER" id="PTHR43531">
    <property type="entry name" value="PROTEIN ICFG"/>
    <property type="match status" value="1"/>
</dbReference>
<dbReference type="GO" id="GO:0006935">
    <property type="term" value="P:chemotaxis"/>
    <property type="evidence" value="ECO:0007669"/>
    <property type="project" value="UniProtKB-KW"/>
</dbReference>
<feature type="transmembrane region" description="Helical" evidence="4">
    <location>
        <begin position="100"/>
        <end position="117"/>
    </location>
</feature>
<evidence type="ECO:0000256" key="1">
    <source>
        <dbReference type="ARBA" id="ARBA00022500"/>
    </source>
</evidence>
<dbReference type="InterPro" id="IPR004089">
    <property type="entry name" value="MCPsignal_dom"/>
</dbReference>
<keyword evidence="3" id="KW-0807">Transducer</keyword>
<evidence type="ECO:0000256" key="4">
    <source>
        <dbReference type="SAM" id="Phobius"/>
    </source>
</evidence>
<dbReference type="GO" id="GO:0004888">
    <property type="term" value="F:transmembrane signaling receptor activity"/>
    <property type="evidence" value="ECO:0007669"/>
    <property type="project" value="TreeGrafter"/>
</dbReference>
<dbReference type="InterPro" id="IPR051310">
    <property type="entry name" value="MCP_chemotaxis"/>
</dbReference>
<sequence>MVSIKEAAQSIVGSEQQFTIQQRIFNAIVMYSAVLLLFAGVYYASLSMFVITGFIFLTCGVYCVIYWLTRFADQLQLAVAIYAIAFVVLMNGMWVVNNGVSGTTPFFSILVIVMISFTATKPGWYVAGMVVNLITISTFENDLQALVNISVPDEKIGAVGSLIAVIIFLGIMCSIYRKSMNQRLDGTLVSIVDEVESGSASVNSTSENLSRSGERLLGAALQQSAALEQLSTTTEELSATAEQNSRLSRSAMDAVTQSNAQLQSNHTHIEQLVDSIEAIRKSSHDIRTINNLISDIAYQTNILSLNAMIEASRIESENSGFKVVALEVKNLAERSTDAAKNIEALLNGNNDSVEQSVKLAETMQQQFVEMADGINPLMATIQNVHDASREQNEAIAQITTGLFEINHGVDENRALAQVSSEDAEALKVKANSLDHIVKSMKNTLAEYA</sequence>
<keyword evidence="1" id="KW-0145">Chemotaxis</keyword>
<keyword evidence="4" id="KW-0472">Membrane</keyword>
<keyword evidence="7" id="KW-1185">Reference proteome</keyword>
<evidence type="ECO:0000256" key="3">
    <source>
        <dbReference type="PROSITE-ProRule" id="PRU00284"/>
    </source>
</evidence>
<evidence type="ECO:0000313" key="6">
    <source>
        <dbReference type="EMBL" id="CAA0103465.1"/>
    </source>
</evidence>
<dbReference type="AlphaFoldDB" id="A0A5S9PHK9"/>
<organism evidence="6 7">
    <name type="scientific">BD1-7 clade bacterium</name>
    <dbReference type="NCBI Taxonomy" id="2029982"/>
    <lineage>
        <taxon>Bacteria</taxon>
        <taxon>Pseudomonadati</taxon>
        <taxon>Pseudomonadota</taxon>
        <taxon>Gammaproteobacteria</taxon>
        <taxon>Cellvibrionales</taxon>
        <taxon>Spongiibacteraceae</taxon>
        <taxon>BD1-7 clade</taxon>
    </lineage>
</organism>
<dbReference type="EMBL" id="CACSIO010000010">
    <property type="protein sequence ID" value="CAA0103465.1"/>
    <property type="molecule type" value="Genomic_DNA"/>
</dbReference>
<dbReference type="Proteomes" id="UP000441399">
    <property type="component" value="Unassembled WGS sequence"/>
</dbReference>
<feature type="transmembrane region" description="Helical" evidence="4">
    <location>
        <begin position="156"/>
        <end position="176"/>
    </location>
</feature>